<comment type="similarity">
    <text evidence="1">Belongs to the class-I fumarase family.</text>
</comment>
<evidence type="ECO:0000313" key="5">
    <source>
        <dbReference type="Proteomes" id="UP000287243"/>
    </source>
</evidence>
<evidence type="ECO:0000256" key="2">
    <source>
        <dbReference type="ARBA" id="ARBA00023239"/>
    </source>
</evidence>
<name>A0A410P2Y0_VELA1</name>
<dbReference type="PANTHER" id="PTHR43351">
    <property type="entry name" value="L(+)-TARTRATE DEHYDRATASE SUBUNIT BETA"/>
    <property type="match status" value="1"/>
</dbReference>
<dbReference type="EMBL" id="CP019384">
    <property type="protein sequence ID" value="QAT16519.1"/>
    <property type="molecule type" value="Genomic_DNA"/>
</dbReference>
<dbReference type="PANTHER" id="PTHR43351:SF2">
    <property type="entry name" value="L(+)-TARTRATE DEHYDRATASE SUBUNIT BETA-RELATED"/>
    <property type="match status" value="1"/>
</dbReference>
<dbReference type="Pfam" id="PF05683">
    <property type="entry name" value="Fumerase_C"/>
    <property type="match status" value="1"/>
</dbReference>
<protein>
    <submittedName>
        <fullName evidence="4">Fumarate hydratase</fullName>
    </submittedName>
</protein>
<evidence type="ECO:0000313" key="4">
    <source>
        <dbReference type="EMBL" id="QAT16519.1"/>
    </source>
</evidence>
<accession>A0A410P2Y0</accession>
<proteinExistence type="inferred from homology"/>
<reference evidence="4 5" key="1">
    <citation type="submission" date="2017-01" db="EMBL/GenBank/DDBJ databases">
        <title>First insights into the biology of 'candidatus Vampirococcus archaeovorus'.</title>
        <authorList>
            <person name="Kizina J."/>
            <person name="Jordan S."/>
            <person name="Stueber K."/>
            <person name="Reinhardt R."/>
            <person name="Harder J."/>
        </authorList>
    </citation>
    <scope>NUCLEOTIDE SEQUENCE [LARGE SCALE GENOMIC DNA]</scope>
    <source>
        <strain evidence="4 5">LiM</strain>
    </source>
</reference>
<keyword evidence="5" id="KW-1185">Reference proteome</keyword>
<dbReference type="InterPro" id="IPR004647">
    <property type="entry name" value="Fe-S_hydro-lyase_TtdB-typ_cat"/>
</dbReference>
<dbReference type="NCBIfam" id="TIGR00723">
    <property type="entry name" value="ttdB_fumA_fumB"/>
    <property type="match status" value="1"/>
</dbReference>
<dbReference type="RefSeq" id="WP_128699158.1">
    <property type="nucleotide sequence ID" value="NZ_CP019384.1"/>
</dbReference>
<evidence type="ECO:0000256" key="1">
    <source>
        <dbReference type="ARBA" id="ARBA00008876"/>
    </source>
</evidence>
<feature type="domain" description="Fe-S hydro-lyase tartrate dehydratase beta-type catalytic" evidence="3">
    <location>
        <begin position="2"/>
        <end position="173"/>
    </location>
</feature>
<dbReference type="Gene3D" id="3.20.130.10">
    <property type="entry name" value="Fe-S hydro-lyase, tartrate dehydratase beta-type, catalytic domain"/>
    <property type="match status" value="1"/>
</dbReference>
<dbReference type="OrthoDB" id="9798978at2"/>
<keyword evidence="2" id="KW-0456">Lyase</keyword>
<gene>
    <name evidence="4" type="ORF">BU251_01630</name>
</gene>
<sequence length="180" mass="19644">MIRLSTPLDLSVLKSLQAGDEVLFSGKLLTARDQAHKRIVEALKKGTRSPVDVRGRVVYYCGPTKMRPGRAIGSCGPTTASRMDKMTVPLLKAGLKGMIGKGRRSEEVRRAIRKYGAVYFLATGGAGALLSKKVKSARLVCYADLGPEAVVEMTVKDFPLIVGIDARGRDIFSIHERTRR</sequence>
<dbReference type="KEGG" id="vai:BU251_01630"/>
<dbReference type="InterPro" id="IPR036660">
    <property type="entry name" value="Fe-S_hydroAse_TtdB_cat_sf"/>
</dbReference>
<evidence type="ECO:0000259" key="3">
    <source>
        <dbReference type="Pfam" id="PF05683"/>
    </source>
</evidence>
<organism evidence="4 5">
    <name type="scientific">Velamenicoccus archaeovorus</name>
    <dbReference type="NCBI Taxonomy" id="1930593"/>
    <lineage>
        <taxon>Bacteria</taxon>
        <taxon>Pseudomonadati</taxon>
        <taxon>Candidatus Omnitrophota</taxon>
        <taxon>Candidatus Velamenicoccus</taxon>
    </lineage>
</organism>
<dbReference type="AlphaFoldDB" id="A0A410P2Y0"/>
<dbReference type="SUPFAM" id="SSF117457">
    <property type="entry name" value="FumA C-terminal domain-like"/>
    <property type="match status" value="1"/>
</dbReference>
<dbReference type="GO" id="GO:0016836">
    <property type="term" value="F:hydro-lyase activity"/>
    <property type="evidence" value="ECO:0007669"/>
    <property type="project" value="InterPro"/>
</dbReference>
<dbReference type="Proteomes" id="UP000287243">
    <property type="component" value="Chromosome"/>
</dbReference>